<feature type="region of interest" description="Disordered" evidence="1">
    <location>
        <begin position="38"/>
        <end position="61"/>
    </location>
</feature>
<protein>
    <submittedName>
        <fullName evidence="2">Uncharacterized protein</fullName>
    </submittedName>
</protein>
<dbReference type="AlphaFoldDB" id="A0AAV6JE78"/>
<sequence length="167" mass="19348">MVACYYVAPFNSIRKQTHLRAALLFFTLCFRNQKSVYKSDSNVPNYSNQEGEDDTTRRQGKRHVTKQQIYLSLHQLLYQKASSDQITEIPSTLHGLDGVPVEQEWLAVAEEAAEPNRKKKRLRKNLLLKLLRRKAALARMHQMKTLSLRPEPEYGADVTQVKFPFCL</sequence>
<dbReference type="EMBL" id="JACTNZ010000007">
    <property type="protein sequence ID" value="KAG5539461.1"/>
    <property type="molecule type" value="Genomic_DNA"/>
</dbReference>
<evidence type="ECO:0000313" key="2">
    <source>
        <dbReference type="EMBL" id="KAG5539461.1"/>
    </source>
</evidence>
<gene>
    <name evidence="2" type="ORF">RHGRI_019863</name>
</gene>
<organism evidence="2 3">
    <name type="scientific">Rhododendron griersonianum</name>
    <dbReference type="NCBI Taxonomy" id="479676"/>
    <lineage>
        <taxon>Eukaryota</taxon>
        <taxon>Viridiplantae</taxon>
        <taxon>Streptophyta</taxon>
        <taxon>Embryophyta</taxon>
        <taxon>Tracheophyta</taxon>
        <taxon>Spermatophyta</taxon>
        <taxon>Magnoliopsida</taxon>
        <taxon>eudicotyledons</taxon>
        <taxon>Gunneridae</taxon>
        <taxon>Pentapetalae</taxon>
        <taxon>asterids</taxon>
        <taxon>Ericales</taxon>
        <taxon>Ericaceae</taxon>
        <taxon>Ericoideae</taxon>
        <taxon>Rhodoreae</taxon>
        <taxon>Rhododendron</taxon>
    </lineage>
</organism>
<evidence type="ECO:0000256" key="1">
    <source>
        <dbReference type="SAM" id="MobiDB-lite"/>
    </source>
</evidence>
<feature type="compositionally biased region" description="Polar residues" evidence="1">
    <location>
        <begin position="38"/>
        <end position="49"/>
    </location>
</feature>
<accession>A0AAV6JE78</accession>
<evidence type="ECO:0000313" key="3">
    <source>
        <dbReference type="Proteomes" id="UP000823749"/>
    </source>
</evidence>
<keyword evidence="3" id="KW-1185">Reference proteome</keyword>
<comment type="caution">
    <text evidence="2">The sequence shown here is derived from an EMBL/GenBank/DDBJ whole genome shotgun (WGS) entry which is preliminary data.</text>
</comment>
<proteinExistence type="predicted"/>
<dbReference type="Proteomes" id="UP000823749">
    <property type="component" value="Chromosome 7"/>
</dbReference>
<name>A0AAV6JE78_9ERIC</name>
<reference evidence="2" key="1">
    <citation type="submission" date="2020-08" db="EMBL/GenBank/DDBJ databases">
        <title>Plant Genome Project.</title>
        <authorList>
            <person name="Zhang R.-G."/>
        </authorList>
    </citation>
    <scope>NUCLEOTIDE SEQUENCE</scope>
    <source>
        <strain evidence="2">WSP0</strain>
        <tissue evidence="2">Leaf</tissue>
    </source>
</reference>